<keyword evidence="4" id="KW-1185">Reference proteome</keyword>
<evidence type="ECO:0000259" key="1">
    <source>
        <dbReference type="Pfam" id="PF01261"/>
    </source>
</evidence>
<name>A0A8G1W4B8_9EURO</name>
<dbReference type="Gene3D" id="3.40.50.720">
    <property type="entry name" value="NAD(P)-binding Rossmann-like Domain"/>
    <property type="match status" value="1"/>
</dbReference>
<protein>
    <submittedName>
        <fullName evidence="3">3-dehydroshikimate dehydratase</fullName>
    </submittedName>
</protein>
<dbReference type="Pfam" id="PF08501">
    <property type="entry name" value="Shikimate_dh_N"/>
    <property type="match status" value="1"/>
</dbReference>
<dbReference type="AlphaFoldDB" id="A0A8G1W4B8"/>
<evidence type="ECO:0000313" key="4">
    <source>
        <dbReference type="Proteomes" id="UP000249789"/>
    </source>
</evidence>
<accession>A0A8G1W4B8</accession>
<dbReference type="SUPFAM" id="SSF51735">
    <property type="entry name" value="NAD(P)-binding Rossmann-fold domains"/>
    <property type="match status" value="1"/>
</dbReference>
<reference evidence="3 4" key="1">
    <citation type="submission" date="2018-02" db="EMBL/GenBank/DDBJ databases">
        <title>The genomes of Aspergillus section Nigri reveals drivers in fungal speciation.</title>
        <authorList>
            <consortium name="DOE Joint Genome Institute"/>
            <person name="Vesth T.C."/>
            <person name="Nybo J."/>
            <person name="Theobald S."/>
            <person name="Brandl J."/>
            <person name="Frisvad J.C."/>
            <person name="Nielsen K.F."/>
            <person name="Lyhne E.K."/>
            <person name="Kogle M.E."/>
            <person name="Kuo A."/>
            <person name="Riley R."/>
            <person name="Clum A."/>
            <person name="Nolan M."/>
            <person name="Lipzen A."/>
            <person name="Salamov A."/>
            <person name="Henrissat B."/>
            <person name="Wiebenga A."/>
            <person name="De vries R.P."/>
            <person name="Grigoriev I.V."/>
            <person name="Mortensen U.H."/>
            <person name="Andersen M.R."/>
            <person name="Baker S.E."/>
        </authorList>
    </citation>
    <scope>NUCLEOTIDE SEQUENCE [LARGE SCALE GENOMIC DNA]</scope>
    <source>
        <strain evidence="3 4">CBS 313.89</strain>
    </source>
</reference>
<dbReference type="Pfam" id="PF01261">
    <property type="entry name" value="AP_endonuc_2"/>
    <property type="match status" value="1"/>
</dbReference>
<dbReference type="InterPro" id="IPR050312">
    <property type="entry name" value="IolE/XylAMocC-like"/>
</dbReference>
<evidence type="ECO:0000313" key="3">
    <source>
        <dbReference type="EMBL" id="RAK82578.1"/>
    </source>
</evidence>
<dbReference type="InterPro" id="IPR013022">
    <property type="entry name" value="Xyl_isomerase-like_TIM-brl"/>
</dbReference>
<dbReference type="Gene3D" id="3.20.20.150">
    <property type="entry name" value="Divalent-metal-dependent TIM barrel enzymes"/>
    <property type="match status" value="1"/>
</dbReference>
<dbReference type="InterPro" id="IPR036237">
    <property type="entry name" value="Xyl_isomerase-like_sf"/>
</dbReference>
<dbReference type="PANTHER" id="PTHR12110:SF21">
    <property type="entry name" value="XYLOSE ISOMERASE-LIKE TIM BARREL DOMAIN-CONTAINING PROTEIN"/>
    <property type="match status" value="1"/>
</dbReference>
<dbReference type="GO" id="GO:0004764">
    <property type="term" value="F:shikimate 3-dehydrogenase (NADP+) activity"/>
    <property type="evidence" value="ECO:0007669"/>
    <property type="project" value="InterPro"/>
</dbReference>
<proteinExistence type="predicted"/>
<sequence length="584" mass="64282">MDPPPQPSPNKFSYLVGIGVTHSIAPPMHNHIFRALGHSDWHFQARECATVEEAMALFRAPTFSGGAVVTMPYKRTIMAHLDGLDEPAVTLGACNNVYRTADGALRGTNTDWRGVLGCLEGASASGRGKPAAIIGAGGAARAAVYALHAELKCSTIYIVNRDAGEVRELADECYRVYGGRLELVHLTQVEQVAALPERPFYVVGTVPDAEPTTPEEVEVHAIVEAFLASAPASASTSIETNGKGVLLDMCFKPRRTRFLKAAERHGWTTKLTQIAAAGFRGVELFYEDLEYLAREQSQAAVTEPTLLAAARATKTLCDTLHLQIISLQPFLFYEGLVDRAAHAQRITKLRTWFKLAHTLGTDLIQIPSNFQPTGTTGDLDVIVADMREIAELGLQETPVVRFAYENLAWATHVSSWETLWEVVRRVDRPNLGCCLDTFNIAGRVWADPMAVSGQVVGDADGVLAESLGRLVRTVDVRKVFYVQVVDAERLAQPLVAGHPFYVEGQPARMSWSRNARLFLFEQEMGGYLPVVEVARAFLKELKFEGWVSMELFSRSLTEADPAVPREHARRGMRAWELLVEELAL</sequence>
<dbReference type="RefSeq" id="XP_040806588.1">
    <property type="nucleotide sequence ID" value="XM_040946639.1"/>
</dbReference>
<organism evidence="3 4">
    <name type="scientific">Aspergillus fijiensis CBS 313.89</name>
    <dbReference type="NCBI Taxonomy" id="1448319"/>
    <lineage>
        <taxon>Eukaryota</taxon>
        <taxon>Fungi</taxon>
        <taxon>Dikarya</taxon>
        <taxon>Ascomycota</taxon>
        <taxon>Pezizomycotina</taxon>
        <taxon>Eurotiomycetes</taxon>
        <taxon>Eurotiomycetidae</taxon>
        <taxon>Eurotiales</taxon>
        <taxon>Aspergillaceae</taxon>
        <taxon>Aspergillus</taxon>
    </lineage>
</organism>
<dbReference type="GeneID" id="63863972"/>
<dbReference type="InterPro" id="IPR013708">
    <property type="entry name" value="Shikimate_DH-bd_N"/>
</dbReference>
<dbReference type="SUPFAM" id="SSF51658">
    <property type="entry name" value="Xylose isomerase-like"/>
    <property type="match status" value="1"/>
</dbReference>
<dbReference type="Gene3D" id="3.40.50.10860">
    <property type="entry name" value="Leucine Dehydrogenase, chain A, domain 1"/>
    <property type="match status" value="1"/>
</dbReference>
<feature type="domain" description="Xylose isomerase-like TIM barrel" evidence="1">
    <location>
        <begin position="273"/>
        <end position="570"/>
    </location>
</feature>
<gene>
    <name evidence="3" type="ORF">BO72DRAFT_464416</name>
</gene>
<dbReference type="OrthoDB" id="5360893at2759"/>
<dbReference type="InterPro" id="IPR046346">
    <property type="entry name" value="Aminoacid_DH-like_N_sf"/>
</dbReference>
<dbReference type="InterPro" id="IPR036291">
    <property type="entry name" value="NAD(P)-bd_dom_sf"/>
</dbReference>
<evidence type="ECO:0000259" key="2">
    <source>
        <dbReference type="Pfam" id="PF08501"/>
    </source>
</evidence>
<dbReference type="EMBL" id="KZ824621">
    <property type="protein sequence ID" value="RAK82578.1"/>
    <property type="molecule type" value="Genomic_DNA"/>
</dbReference>
<dbReference type="SUPFAM" id="SSF53223">
    <property type="entry name" value="Aminoacid dehydrogenase-like, N-terminal domain"/>
    <property type="match status" value="1"/>
</dbReference>
<dbReference type="Proteomes" id="UP000249789">
    <property type="component" value="Unassembled WGS sequence"/>
</dbReference>
<dbReference type="VEuPathDB" id="FungiDB:BO72DRAFT_464416"/>
<dbReference type="PANTHER" id="PTHR12110">
    <property type="entry name" value="HYDROXYPYRUVATE ISOMERASE"/>
    <property type="match status" value="1"/>
</dbReference>
<feature type="domain" description="Shikimate dehydrogenase substrate binding N-terminal" evidence="2">
    <location>
        <begin position="15"/>
        <end position="97"/>
    </location>
</feature>